<dbReference type="InterPro" id="IPR011009">
    <property type="entry name" value="Kinase-like_dom_sf"/>
</dbReference>
<evidence type="ECO:0000256" key="1">
    <source>
        <dbReference type="SAM" id="MobiDB-lite"/>
    </source>
</evidence>
<comment type="caution">
    <text evidence="2">The sequence shown here is derived from an EMBL/GenBank/DDBJ whole genome shotgun (WGS) entry which is preliminary data.</text>
</comment>
<keyword evidence="3" id="KW-1185">Reference proteome</keyword>
<feature type="region of interest" description="Disordered" evidence="1">
    <location>
        <begin position="203"/>
        <end position="232"/>
    </location>
</feature>
<evidence type="ECO:0008006" key="4">
    <source>
        <dbReference type="Google" id="ProtNLM"/>
    </source>
</evidence>
<feature type="compositionally biased region" description="Low complexity" evidence="1">
    <location>
        <begin position="94"/>
        <end position="109"/>
    </location>
</feature>
<dbReference type="AlphaFoldDB" id="A0AA88W6X4"/>
<feature type="compositionally biased region" description="Basic and acidic residues" evidence="1">
    <location>
        <begin position="160"/>
        <end position="170"/>
    </location>
</feature>
<feature type="compositionally biased region" description="Low complexity" evidence="1">
    <location>
        <begin position="25"/>
        <end position="47"/>
    </location>
</feature>
<name>A0AA88W6X4_9ASTE</name>
<evidence type="ECO:0000313" key="3">
    <source>
        <dbReference type="Proteomes" id="UP001188597"/>
    </source>
</evidence>
<sequence>MGDNKGERENASKKNITSSPNDPVQESSTEAPQAQQEQQILQSPPAVVVAPQPPFIYSVQGSGSLEQQQQQVQQFEAEAVSLPKRPRYTAGQWKLLPSPSQQQKQQTQTPAQMNIILSTESSPSATQPAQLTTAAAASSTDTALSPSQSPRPSSATGQQETDKPEVEQQYHQHQFRKGKYVSPVWKPNEMLWLARAWRVQYQGPTEDGERPGDVAAVQQPPETGRGKTRADKDREVADFLKRHGVNRDAKTAGTKWDNMLGEFRKVYEWERGGEREQLGKSYFRLSPYERKIHRLPASFDEEVFDELSQFMGSRMRSSPSSSHQSILKGSGGSAAFLSAAAGGDDSAHLTTMGASKSLPPPPPTFRDDDLLPLSARTKQLVLASGGGGEAFIHGARGSWLGFDNSSSFEVSLSRRGLYRGGQYGGETSFSILDNINNAGVGPTSSTSSSHKELRRIGKIRMIWEELVSLWAEEGEHQRGRVKLQGSSFLNADELAFLDDSMVACTMETFEDAGSALKGFSVDRFVSGQQVKVFGRRKSSSSPSVPGIQYTVYSFKINYLVNVHVVNRTYIILSKNVNETGWVGYIGFVLLAFHLIVNYAVSKKFHMYGVGVWHTDMHETGAAIPPWEFQDPTEYYVGCLRVPPPTLPSLLELQWHLQDPPPEELRFPLRKDIYRDLPQGKELFFTTSSELLDCRGITFDILSPIIRPNPSLSSATATSRDSFIGLWDDCINRVVSKFSSVEMVFVRKPSPSSTDTVELEYQWPNLTAFVRNFCLWRGEEADQLREGHPDPSTSIVEKLLWTYSDLPYVLGYFAVGHIVTFCALSRSQDRIIRTDLCMVDLSTPMERLKALIPCWRVAGLLALLADKCFNYINNSCNNFKLLPYSDYERIDLGSGNITEMTPNTVTRFFSTKKKWGSVKEIYDFLDHRIPHSEFVVRSSEKDLGLVFKPRGWKIKPINCDQLVEALMHVTKALVALHDLSFMHRDLGWDKVMRRSDRENEWLVTGFDEAVASPQCCPHGGCGAAVGGRHAPEMGRGLHGAKVDVWGVGQLVKTCGLVGLPKMLKELQKMCLHPSPEQRPTAADCYRHLLQLQSSMSAAIAGY</sequence>
<gene>
    <name evidence="2" type="ORF">RJ639_047028</name>
</gene>
<reference evidence="2" key="1">
    <citation type="submission" date="2022-12" db="EMBL/GenBank/DDBJ databases">
        <title>Draft genome assemblies for two species of Escallonia (Escalloniales).</title>
        <authorList>
            <person name="Chanderbali A."/>
            <person name="Dervinis C."/>
            <person name="Anghel I."/>
            <person name="Soltis D."/>
            <person name="Soltis P."/>
            <person name="Zapata F."/>
        </authorList>
    </citation>
    <scope>NUCLEOTIDE SEQUENCE</scope>
    <source>
        <strain evidence="2">UCBG64.0493</strain>
        <tissue evidence="2">Leaf</tissue>
    </source>
</reference>
<feature type="compositionally biased region" description="Low complexity" evidence="1">
    <location>
        <begin position="124"/>
        <end position="147"/>
    </location>
</feature>
<accession>A0AA88W6X4</accession>
<protein>
    <recommendedName>
        <fullName evidence="4">Protein kinase domain-containing protein</fullName>
    </recommendedName>
</protein>
<organism evidence="2 3">
    <name type="scientific">Escallonia herrerae</name>
    <dbReference type="NCBI Taxonomy" id="1293975"/>
    <lineage>
        <taxon>Eukaryota</taxon>
        <taxon>Viridiplantae</taxon>
        <taxon>Streptophyta</taxon>
        <taxon>Embryophyta</taxon>
        <taxon>Tracheophyta</taxon>
        <taxon>Spermatophyta</taxon>
        <taxon>Magnoliopsida</taxon>
        <taxon>eudicotyledons</taxon>
        <taxon>Gunneridae</taxon>
        <taxon>Pentapetalae</taxon>
        <taxon>asterids</taxon>
        <taxon>campanulids</taxon>
        <taxon>Escalloniales</taxon>
        <taxon>Escalloniaceae</taxon>
        <taxon>Escallonia</taxon>
    </lineage>
</organism>
<dbReference type="SUPFAM" id="SSF56112">
    <property type="entry name" value="Protein kinase-like (PK-like)"/>
    <property type="match status" value="1"/>
</dbReference>
<dbReference type="PANTHER" id="PTHR33492:SF9">
    <property type="entry name" value="GB|AAB80672.1"/>
    <property type="match status" value="1"/>
</dbReference>
<feature type="region of interest" description="Disordered" evidence="1">
    <location>
        <begin position="90"/>
        <end position="177"/>
    </location>
</feature>
<dbReference type="Gene3D" id="1.10.510.10">
    <property type="entry name" value="Transferase(Phosphotransferase) domain 1"/>
    <property type="match status" value="1"/>
</dbReference>
<evidence type="ECO:0000313" key="2">
    <source>
        <dbReference type="EMBL" id="KAK3022206.1"/>
    </source>
</evidence>
<feature type="compositionally biased region" description="Polar residues" evidence="1">
    <location>
        <begin position="148"/>
        <end position="159"/>
    </location>
</feature>
<feature type="compositionally biased region" description="Polar residues" evidence="1">
    <location>
        <begin position="110"/>
        <end position="123"/>
    </location>
</feature>
<dbReference type="PANTHER" id="PTHR33492">
    <property type="entry name" value="OSJNBA0043A12.37 PROTEIN-RELATED"/>
    <property type="match status" value="1"/>
</dbReference>
<dbReference type="EMBL" id="JAVXUP010000725">
    <property type="protein sequence ID" value="KAK3022206.1"/>
    <property type="molecule type" value="Genomic_DNA"/>
</dbReference>
<dbReference type="Proteomes" id="UP001188597">
    <property type="component" value="Unassembled WGS sequence"/>
</dbReference>
<feature type="compositionally biased region" description="Basic and acidic residues" evidence="1">
    <location>
        <begin position="1"/>
        <end position="12"/>
    </location>
</feature>
<feature type="region of interest" description="Disordered" evidence="1">
    <location>
        <begin position="1"/>
        <end position="47"/>
    </location>
</feature>
<proteinExistence type="predicted"/>
<feature type="compositionally biased region" description="Polar residues" evidence="1">
    <location>
        <begin position="13"/>
        <end position="24"/>
    </location>
</feature>